<gene>
    <name evidence="2" type="ORF">GBAR_LOCUS2146</name>
</gene>
<evidence type="ECO:0000313" key="3">
    <source>
        <dbReference type="Proteomes" id="UP001174909"/>
    </source>
</evidence>
<organism evidence="2 3">
    <name type="scientific">Geodia barretti</name>
    <name type="common">Barrett's horny sponge</name>
    <dbReference type="NCBI Taxonomy" id="519541"/>
    <lineage>
        <taxon>Eukaryota</taxon>
        <taxon>Metazoa</taxon>
        <taxon>Porifera</taxon>
        <taxon>Demospongiae</taxon>
        <taxon>Heteroscleromorpha</taxon>
        <taxon>Tetractinellida</taxon>
        <taxon>Astrophorina</taxon>
        <taxon>Geodiidae</taxon>
        <taxon>Geodia</taxon>
    </lineage>
</organism>
<protein>
    <submittedName>
        <fullName evidence="2">Uncharacterized protein</fullName>
    </submittedName>
</protein>
<reference evidence="2" key="1">
    <citation type="submission" date="2023-03" db="EMBL/GenBank/DDBJ databases">
        <authorList>
            <person name="Steffen K."/>
            <person name="Cardenas P."/>
        </authorList>
    </citation>
    <scope>NUCLEOTIDE SEQUENCE</scope>
</reference>
<evidence type="ECO:0000313" key="2">
    <source>
        <dbReference type="EMBL" id="CAI7997424.1"/>
    </source>
</evidence>
<dbReference type="AlphaFoldDB" id="A0AA35VXP3"/>
<dbReference type="Proteomes" id="UP001174909">
    <property type="component" value="Unassembled WGS sequence"/>
</dbReference>
<feature type="compositionally biased region" description="Low complexity" evidence="1">
    <location>
        <begin position="369"/>
        <end position="383"/>
    </location>
</feature>
<comment type="caution">
    <text evidence="2">The sequence shown here is derived from an EMBL/GenBank/DDBJ whole genome shotgun (WGS) entry which is preliminary data.</text>
</comment>
<name>A0AA35VXP3_GEOBA</name>
<keyword evidence="3" id="KW-1185">Reference proteome</keyword>
<feature type="compositionally biased region" description="Low complexity" evidence="1">
    <location>
        <begin position="393"/>
        <end position="407"/>
    </location>
</feature>
<sequence length="741" mass="81954">MFILHIFIQTTDCKRYWVRGLRYIKSYWSKRKIRETIISEEKERELLERILKEDEDDGEVLTSNYWEESWSAEGEDPGTKSFSLTVYLGRGSKVVTKVSPSDTTSDLLESVKEQLTSSSTLLWLVDQSGTDTILEPQVHPAAFLDKTHRFYALEPSQRVLVVFYGEEEFEALAVSSNVTAEEVVNDNDIQIQLDKTGINNSGLFLKTDFDERLFSSCECPCDVLFTLHSNGQVVKLDAGRLVVKNKALHRGKMTVKLPKVHRAMSLVSRTMSIERREMEEISEEEDAQAKALYILLHKKQVREQPRAQQGGNGRPATIYDEDWTVMTPPDDHQSMEPDPIPRARSTAISSGRNSSSPQSLRKRMPSANSTSSPLHPSPLSSPSREGRGRCKSPRLLPTTPALSSSSPDEGQSPLLQRRNASKKNRSGPTIHIDSEPAVVSGNMSTLAVAPGNQHPALARTRSPTIRRSTDEHGPENGGNVLDKFLSDTGGDSLVNKVTPFQSSKPPGAGYRDNEDRLERLFDRSHQLEMEEMTVATATGAGRQTDDSLQSKMAAVISTGGGGREGEEGEGGGGDNSEGLKPMVIDVSLLAPPHTTNKTTTEPQQTTGTKNRPPQVPMEVRSPNILKVVLLASESTASDTSERTMDLLSLSGVVVRNDRGVWHLVEGSNFHDPYRLIARTTRRHLCCRVAFGQFSTTPRPPNGGTCYRPPPPPPRSTVVQNQIALSTLRTWGLMTWILARLP</sequence>
<feature type="compositionally biased region" description="Polar residues" evidence="1">
    <location>
        <begin position="346"/>
        <end position="359"/>
    </location>
</feature>
<feature type="compositionally biased region" description="Basic and acidic residues" evidence="1">
    <location>
        <begin position="329"/>
        <end position="341"/>
    </location>
</feature>
<proteinExistence type="predicted"/>
<feature type="compositionally biased region" description="Low complexity" evidence="1">
    <location>
        <begin position="594"/>
        <end position="610"/>
    </location>
</feature>
<evidence type="ECO:0000256" key="1">
    <source>
        <dbReference type="SAM" id="MobiDB-lite"/>
    </source>
</evidence>
<feature type="region of interest" description="Disordered" evidence="1">
    <location>
        <begin position="453"/>
        <end position="515"/>
    </location>
</feature>
<feature type="region of interest" description="Disordered" evidence="1">
    <location>
        <begin position="302"/>
        <end position="438"/>
    </location>
</feature>
<dbReference type="EMBL" id="CASHTH010000313">
    <property type="protein sequence ID" value="CAI7997424.1"/>
    <property type="molecule type" value="Genomic_DNA"/>
</dbReference>
<feature type="region of interest" description="Disordered" evidence="1">
    <location>
        <begin position="591"/>
        <end position="617"/>
    </location>
</feature>
<accession>A0AA35VXP3</accession>
<feature type="region of interest" description="Disordered" evidence="1">
    <location>
        <begin position="557"/>
        <end position="578"/>
    </location>
</feature>